<dbReference type="GO" id="GO:0030170">
    <property type="term" value="F:pyridoxal phosphate binding"/>
    <property type="evidence" value="ECO:0007669"/>
    <property type="project" value="UniProtKB-ARBA"/>
</dbReference>
<dbReference type="OMA" id="VWNQYTI"/>
<dbReference type="EMBL" id="AMQN01047723">
    <property type="status" value="NOT_ANNOTATED_CDS"/>
    <property type="molecule type" value="Genomic_DNA"/>
</dbReference>
<reference evidence="4" key="1">
    <citation type="submission" date="2012-12" db="EMBL/GenBank/DDBJ databases">
        <authorList>
            <person name="Hellsten U."/>
            <person name="Grimwood J."/>
            <person name="Chapman J.A."/>
            <person name="Shapiro H."/>
            <person name="Aerts A."/>
            <person name="Otillar R.P."/>
            <person name="Terry A.Y."/>
            <person name="Boore J.L."/>
            <person name="Simakov O."/>
            <person name="Marletaz F."/>
            <person name="Cho S.-J."/>
            <person name="Edsinger-Gonzales E."/>
            <person name="Havlak P."/>
            <person name="Kuo D.-H."/>
            <person name="Larsson T."/>
            <person name="Lv J."/>
            <person name="Arendt D."/>
            <person name="Savage R."/>
            <person name="Osoegawa K."/>
            <person name="de Jong P."/>
            <person name="Lindberg D.R."/>
            <person name="Seaver E.C."/>
            <person name="Weisblat D.A."/>
            <person name="Putnam N.H."/>
            <person name="Grigoriev I.V."/>
            <person name="Rokhsar D.S."/>
        </authorList>
    </citation>
    <scope>NUCLEOTIDE SEQUENCE</scope>
    <source>
        <strain evidence="4">I ESC-2004</strain>
    </source>
</reference>
<dbReference type="PIRSF" id="PIRSF000390">
    <property type="entry name" value="PLP_StrS"/>
    <property type="match status" value="1"/>
</dbReference>
<organism evidence="2">
    <name type="scientific">Capitella teleta</name>
    <name type="common">Polychaete worm</name>
    <dbReference type="NCBI Taxonomy" id="283909"/>
    <lineage>
        <taxon>Eukaryota</taxon>
        <taxon>Metazoa</taxon>
        <taxon>Spiralia</taxon>
        <taxon>Lophotrochozoa</taxon>
        <taxon>Annelida</taxon>
        <taxon>Polychaeta</taxon>
        <taxon>Sedentaria</taxon>
        <taxon>Scolecida</taxon>
        <taxon>Capitellidae</taxon>
        <taxon>Capitella</taxon>
    </lineage>
</organism>
<evidence type="ECO:0000313" key="4">
    <source>
        <dbReference type="Proteomes" id="UP000014760"/>
    </source>
</evidence>
<dbReference type="EMBL" id="KB306236">
    <property type="protein sequence ID" value="ELU00061.1"/>
    <property type="molecule type" value="Genomic_DNA"/>
</dbReference>
<dbReference type="PANTHER" id="PTHR30244">
    <property type="entry name" value="TRANSAMINASE"/>
    <property type="match status" value="1"/>
</dbReference>
<accession>R7UA96</accession>
<name>R7UA96_CAPTE</name>
<dbReference type="FunFam" id="3.40.640.10:FF:000089">
    <property type="entry name" value="Aminotransferase, DegT/DnrJ/EryC1/StrS family"/>
    <property type="match status" value="1"/>
</dbReference>
<dbReference type="Pfam" id="PF01041">
    <property type="entry name" value="DegT_DnrJ_EryC1"/>
    <property type="match status" value="1"/>
</dbReference>
<dbReference type="Gene3D" id="3.90.1150.10">
    <property type="entry name" value="Aspartate Aminotransferase, domain 1"/>
    <property type="match status" value="1"/>
</dbReference>
<dbReference type="EnsemblMetazoa" id="CapteT97671">
    <property type="protein sequence ID" value="CapteP97671"/>
    <property type="gene ID" value="CapteG97671"/>
</dbReference>
<dbReference type="HOGENOM" id="CLU_033332_6_0_1"/>
<sequence length="355" mass="39341">MVDVQAWHRPIQKKLEDKAVQVLRSGRFIMGDEVEAFEQEAAHYLGAKYAISCANGTDALVLSLHAAGIGPGDEVLTTGFTFFATVEAIMQVGATPVLVDIDSETFNIDPVELERSITSRCRAVLAVHLFGLPAALNEIQAVCDRHGLILLEDCAQSFGASYQSRKTGNYGLLGAFSFFPSKNLGGFGDGGLIITSDLQAAEAVRMLRNHGSACQYYHECAGYNSRLDEIQAGLLRIKLQYIEEFNDERKKVAQWYREFLQDTEVLCPEEREEHIYHQFTVVLPSGRDMIKKRLAGKGIASAIYYPLPLNKQRALAGLTDEYELPVCEQLSEHCLSLPIYPGMTRDQVESVVSVL</sequence>
<dbReference type="PANTHER" id="PTHR30244:SF42">
    <property type="entry name" value="UDP-2-ACETAMIDO-2-DEOXY-3-OXO-D-GLUCURONATE AMINOTRANSFERASE"/>
    <property type="match status" value="1"/>
</dbReference>
<proteinExistence type="predicted"/>
<dbReference type="CDD" id="cd00616">
    <property type="entry name" value="AHBA_syn"/>
    <property type="match status" value="1"/>
</dbReference>
<dbReference type="InterPro" id="IPR015424">
    <property type="entry name" value="PyrdxlP-dep_Trfase"/>
</dbReference>
<dbReference type="Gene3D" id="3.40.640.10">
    <property type="entry name" value="Type I PLP-dependent aspartate aminotransferase-like (Major domain)"/>
    <property type="match status" value="1"/>
</dbReference>
<keyword evidence="1" id="KW-0663">Pyridoxal phosphate</keyword>
<dbReference type="InterPro" id="IPR015421">
    <property type="entry name" value="PyrdxlP-dep_Trfase_major"/>
</dbReference>
<keyword evidence="4" id="KW-1185">Reference proteome</keyword>
<dbReference type="GO" id="GO:0008483">
    <property type="term" value="F:transaminase activity"/>
    <property type="evidence" value="ECO:0007669"/>
    <property type="project" value="TreeGrafter"/>
</dbReference>
<dbReference type="SUPFAM" id="SSF53383">
    <property type="entry name" value="PLP-dependent transferases"/>
    <property type="match status" value="1"/>
</dbReference>
<dbReference type="Proteomes" id="UP000014760">
    <property type="component" value="Unassembled WGS sequence"/>
</dbReference>
<evidence type="ECO:0000256" key="1">
    <source>
        <dbReference type="ARBA" id="ARBA00022898"/>
    </source>
</evidence>
<dbReference type="InterPro" id="IPR000653">
    <property type="entry name" value="DegT/StrS_aminotransferase"/>
</dbReference>
<gene>
    <name evidence="2" type="ORF">CAPTEDRAFT_97671</name>
</gene>
<reference evidence="2 4" key="2">
    <citation type="journal article" date="2013" name="Nature">
        <title>Insights into bilaterian evolution from three spiralian genomes.</title>
        <authorList>
            <person name="Simakov O."/>
            <person name="Marletaz F."/>
            <person name="Cho S.J."/>
            <person name="Edsinger-Gonzales E."/>
            <person name="Havlak P."/>
            <person name="Hellsten U."/>
            <person name="Kuo D.H."/>
            <person name="Larsson T."/>
            <person name="Lv J."/>
            <person name="Arendt D."/>
            <person name="Savage R."/>
            <person name="Osoegawa K."/>
            <person name="de Jong P."/>
            <person name="Grimwood J."/>
            <person name="Chapman J.A."/>
            <person name="Shapiro H."/>
            <person name="Aerts A."/>
            <person name="Otillar R.P."/>
            <person name="Terry A.Y."/>
            <person name="Boore J.L."/>
            <person name="Grigoriev I.V."/>
            <person name="Lindberg D.R."/>
            <person name="Seaver E.C."/>
            <person name="Weisblat D.A."/>
            <person name="Putnam N.H."/>
            <person name="Rokhsar D.S."/>
        </authorList>
    </citation>
    <scope>NUCLEOTIDE SEQUENCE</scope>
    <source>
        <strain evidence="2 4">I ESC-2004</strain>
    </source>
</reference>
<protein>
    <submittedName>
        <fullName evidence="2 3">Uncharacterized protein</fullName>
    </submittedName>
</protein>
<dbReference type="OrthoDB" id="5955158at2759"/>
<dbReference type="GO" id="GO:0000271">
    <property type="term" value="P:polysaccharide biosynthetic process"/>
    <property type="evidence" value="ECO:0007669"/>
    <property type="project" value="TreeGrafter"/>
</dbReference>
<dbReference type="AlphaFoldDB" id="R7UA96"/>
<evidence type="ECO:0000313" key="3">
    <source>
        <dbReference type="EnsemblMetazoa" id="CapteP97671"/>
    </source>
</evidence>
<dbReference type="InterPro" id="IPR015422">
    <property type="entry name" value="PyrdxlP-dep_Trfase_small"/>
</dbReference>
<evidence type="ECO:0000313" key="2">
    <source>
        <dbReference type="EMBL" id="ELU00061.1"/>
    </source>
</evidence>
<reference evidence="3" key="3">
    <citation type="submission" date="2015-06" db="UniProtKB">
        <authorList>
            <consortium name="EnsemblMetazoa"/>
        </authorList>
    </citation>
    <scope>IDENTIFICATION</scope>
</reference>
<dbReference type="STRING" id="283909.R7UA96"/>
<feature type="non-terminal residue" evidence="2">
    <location>
        <position position="355"/>
    </location>
</feature>